<proteinExistence type="predicted"/>
<reference evidence="2" key="2">
    <citation type="submission" date="2013-04" db="UniProtKB">
        <authorList>
            <consortium name="EnsemblPlants"/>
        </authorList>
    </citation>
    <scope>IDENTIFICATION</scope>
</reference>
<protein>
    <recommendedName>
        <fullName evidence="4">Secreted protein</fullName>
    </recommendedName>
</protein>
<keyword evidence="1" id="KW-0732">Signal</keyword>
<dbReference type="EnsemblPlants" id="OB03G34290.1">
    <property type="protein sequence ID" value="OB03G34290.1"/>
    <property type="gene ID" value="OB03G34290"/>
</dbReference>
<evidence type="ECO:0000313" key="2">
    <source>
        <dbReference type="EnsemblPlants" id="OB03G34290.1"/>
    </source>
</evidence>
<sequence>MTNDFLNFLSHLLLFGSFNFCNLSHRVYSDTRAIYLDFVCVHSCVCNQNFSILNSLWLPKANFLVKNEPFIQKGVLEGSSRFLQNL</sequence>
<evidence type="ECO:0008006" key="4">
    <source>
        <dbReference type="Google" id="ProtNLM"/>
    </source>
</evidence>
<organism evidence="2">
    <name type="scientific">Oryza brachyantha</name>
    <name type="common">malo sina</name>
    <dbReference type="NCBI Taxonomy" id="4533"/>
    <lineage>
        <taxon>Eukaryota</taxon>
        <taxon>Viridiplantae</taxon>
        <taxon>Streptophyta</taxon>
        <taxon>Embryophyta</taxon>
        <taxon>Tracheophyta</taxon>
        <taxon>Spermatophyta</taxon>
        <taxon>Magnoliopsida</taxon>
        <taxon>Liliopsida</taxon>
        <taxon>Poales</taxon>
        <taxon>Poaceae</taxon>
        <taxon>BOP clade</taxon>
        <taxon>Oryzoideae</taxon>
        <taxon>Oryzeae</taxon>
        <taxon>Oryzinae</taxon>
        <taxon>Oryza</taxon>
    </lineage>
</organism>
<dbReference type="HOGENOM" id="CLU_2504457_0_0_1"/>
<reference evidence="2" key="1">
    <citation type="journal article" date="2013" name="Nat. Commun.">
        <title>Whole-genome sequencing of Oryza brachyantha reveals mechanisms underlying Oryza genome evolution.</title>
        <authorList>
            <person name="Chen J."/>
            <person name="Huang Q."/>
            <person name="Gao D."/>
            <person name="Wang J."/>
            <person name="Lang Y."/>
            <person name="Liu T."/>
            <person name="Li B."/>
            <person name="Bai Z."/>
            <person name="Luis Goicoechea J."/>
            <person name="Liang C."/>
            <person name="Chen C."/>
            <person name="Zhang W."/>
            <person name="Sun S."/>
            <person name="Liao Y."/>
            <person name="Zhang X."/>
            <person name="Yang L."/>
            <person name="Song C."/>
            <person name="Wang M."/>
            <person name="Shi J."/>
            <person name="Liu G."/>
            <person name="Liu J."/>
            <person name="Zhou H."/>
            <person name="Zhou W."/>
            <person name="Yu Q."/>
            <person name="An N."/>
            <person name="Chen Y."/>
            <person name="Cai Q."/>
            <person name="Wang B."/>
            <person name="Liu B."/>
            <person name="Min J."/>
            <person name="Huang Y."/>
            <person name="Wu H."/>
            <person name="Li Z."/>
            <person name="Zhang Y."/>
            <person name="Yin Y."/>
            <person name="Song W."/>
            <person name="Jiang J."/>
            <person name="Jackson S.A."/>
            <person name="Wing R.A."/>
            <person name="Wang J."/>
            <person name="Chen M."/>
        </authorList>
    </citation>
    <scope>NUCLEOTIDE SEQUENCE [LARGE SCALE GENOMIC DNA]</scope>
    <source>
        <strain evidence="2">cv. IRGC 101232</strain>
    </source>
</reference>
<feature type="chain" id="PRO_5003774142" description="Secreted protein" evidence="1">
    <location>
        <begin position="30"/>
        <end position="86"/>
    </location>
</feature>
<feature type="signal peptide" evidence="1">
    <location>
        <begin position="1"/>
        <end position="29"/>
    </location>
</feature>
<evidence type="ECO:0000256" key="1">
    <source>
        <dbReference type="SAM" id="SignalP"/>
    </source>
</evidence>
<evidence type="ECO:0000313" key="3">
    <source>
        <dbReference type="Proteomes" id="UP000006038"/>
    </source>
</evidence>
<name>J3LQV3_ORYBR</name>
<dbReference type="Gramene" id="OB03G34290.1">
    <property type="protein sequence ID" value="OB03G34290.1"/>
    <property type="gene ID" value="OB03G34290"/>
</dbReference>
<accession>J3LQV3</accession>
<dbReference type="Proteomes" id="UP000006038">
    <property type="component" value="Chromosome 3"/>
</dbReference>
<dbReference type="AlphaFoldDB" id="J3LQV3"/>
<keyword evidence="3" id="KW-1185">Reference proteome</keyword>